<evidence type="ECO:0000313" key="3">
    <source>
        <dbReference type="Proteomes" id="UP000654075"/>
    </source>
</evidence>
<keyword evidence="3" id="KW-1185">Reference proteome</keyword>
<evidence type="ECO:0000256" key="1">
    <source>
        <dbReference type="SAM" id="MobiDB-lite"/>
    </source>
</evidence>
<comment type="caution">
    <text evidence="2">The sequence shown here is derived from an EMBL/GenBank/DDBJ whole genome shotgun (WGS) entry which is preliminary data.</text>
</comment>
<dbReference type="Proteomes" id="UP000654075">
    <property type="component" value="Unassembled WGS sequence"/>
</dbReference>
<sequence length="475" mass="50716">MPPPASARARAAAGAALPLPSSSSSASSSSATTPLQHRGLFPRPPRVPPPASLLAKAKAGAALVLPPSSSSVSSSGATAPQVHLVPFPMPPRVPPPPGAFLRAYRLLTERCWNASWTDEGEGRICDEIEDTTDFRCFRILAPNRRHRPLYLGWSFFGDPERHGLALKTRGKFIKRALQLAKSGFHADFKAQTGIAKRCVQVLRSLQNSSPQKPDKPPQGSIAWRPPGRPVCMPRTALLSRLRGGEAEGAALLPDVCDAGACRSAVLQANESCADNLKIIERLMSQLLSLCTPCGRAYMEMLKACNEAAGTYTYEGQCKGKCWDDLQTVASICTATDVLSGGVKAKENANYWIRECQYGTCPLALQAAGECLADIVRAYGAHMEYRACSSECNLHVCAVTKECEDGDALPANMNMKSTVTKLRAHFNTTLTPCACGVGTTATVVNTTVGTVSSTPSKYSSLSQLLVACAVSMMMLK</sequence>
<gene>
    <name evidence="2" type="ORF">PGLA1383_LOCUS55433</name>
</gene>
<reference evidence="2" key="1">
    <citation type="submission" date="2021-02" db="EMBL/GenBank/DDBJ databases">
        <authorList>
            <person name="Dougan E. K."/>
            <person name="Rhodes N."/>
            <person name="Thang M."/>
            <person name="Chan C."/>
        </authorList>
    </citation>
    <scope>NUCLEOTIDE SEQUENCE</scope>
</reference>
<name>A0A813HR09_POLGL</name>
<feature type="compositionally biased region" description="Pro residues" evidence="1">
    <location>
        <begin position="42"/>
        <end position="51"/>
    </location>
</feature>
<proteinExistence type="predicted"/>
<feature type="compositionally biased region" description="Low complexity" evidence="1">
    <location>
        <begin position="1"/>
        <end position="31"/>
    </location>
</feature>
<organism evidence="2 3">
    <name type="scientific">Polarella glacialis</name>
    <name type="common">Dinoflagellate</name>
    <dbReference type="NCBI Taxonomy" id="89957"/>
    <lineage>
        <taxon>Eukaryota</taxon>
        <taxon>Sar</taxon>
        <taxon>Alveolata</taxon>
        <taxon>Dinophyceae</taxon>
        <taxon>Suessiales</taxon>
        <taxon>Suessiaceae</taxon>
        <taxon>Polarella</taxon>
    </lineage>
</organism>
<feature type="region of interest" description="Disordered" evidence="1">
    <location>
        <begin position="206"/>
        <end position="227"/>
    </location>
</feature>
<dbReference type="AlphaFoldDB" id="A0A813HR09"/>
<accession>A0A813HR09</accession>
<evidence type="ECO:0000313" key="2">
    <source>
        <dbReference type="EMBL" id="CAE8640634.1"/>
    </source>
</evidence>
<feature type="region of interest" description="Disordered" evidence="1">
    <location>
        <begin position="1"/>
        <end position="52"/>
    </location>
</feature>
<protein>
    <submittedName>
        <fullName evidence="2">Uncharacterized protein</fullName>
    </submittedName>
</protein>
<dbReference type="EMBL" id="CAJNNV010032649">
    <property type="protein sequence ID" value="CAE8640634.1"/>
    <property type="molecule type" value="Genomic_DNA"/>
</dbReference>